<comment type="caution">
    <text evidence="7">The sequence shown here is derived from an EMBL/GenBank/DDBJ whole genome shotgun (WGS) entry which is preliminary data.</text>
</comment>
<dbReference type="SUPFAM" id="SSF51206">
    <property type="entry name" value="cAMP-binding domain-like"/>
    <property type="match status" value="1"/>
</dbReference>
<dbReference type="InterPro" id="IPR036390">
    <property type="entry name" value="WH_DNA-bd_sf"/>
</dbReference>
<dbReference type="InterPro" id="IPR014710">
    <property type="entry name" value="RmlC-like_jellyroll"/>
</dbReference>
<dbReference type="PANTHER" id="PTHR24567">
    <property type="entry name" value="CRP FAMILY TRANSCRIPTIONAL REGULATORY PROTEIN"/>
    <property type="match status" value="1"/>
</dbReference>
<keyword evidence="3" id="KW-0804">Transcription</keyword>
<dbReference type="PANTHER" id="PTHR24567:SF68">
    <property type="entry name" value="DNA-BINDING TRANSCRIPTIONAL DUAL REGULATOR CRP"/>
    <property type="match status" value="1"/>
</dbReference>
<dbReference type="RefSeq" id="WP_193678181.1">
    <property type="nucleotide sequence ID" value="NZ_JADDIV010000005.1"/>
</dbReference>
<sequence length="267" mass="29665">MDDPVLLPEERQALNGGHWFASLSPSLRHDLVRHGSVRRFADGEPIFLRGQDATCWAAVVRGNVRVSTSHPGGKQLTLCYMRPGLWFCDVSVLHDEPRSYDAHAHGPAAMLMVSLEHAQGMLRQHQELYGALLKLHAARTRQLFELLQDLQTLSLRERIAKQFTLLARRYGVPSLRQAGEIRIGLRLGQEELAQLVSASRQRVNRELQELRAEGLLGTDQGRWLVRDLAGLQCVAGGEQARALPRPGRAAEAPRRPNAETGYALAAA</sequence>
<keyword evidence="8" id="KW-1185">Reference proteome</keyword>
<feature type="domain" description="Cyclic nucleotide-binding" evidence="5">
    <location>
        <begin position="19"/>
        <end position="122"/>
    </location>
</feature>
<organism evidence="7 8">
    <name type="scientific">Ramlibacter pallidus</name>
    <dbReference type="NCBI Taxonomy" id="2780087"/>
    <lineage>
        <taxon>Bacteria</taxon>
        <taxon>Pseudomonadati</taxon>
        <taxon>Pseudomonadota</taxon>
        <taxon>Betaproteobacteria</taxon>
        <taxon>Burkholderiales</taxon>
        <taxon>Comamonadaceae</taxon>
        <taxon>Ramlibacter</taxon>
    </lineage>
</organism>
<keyword evidence="1" id="KW-0805">Transcription regulation</keyword>
<evidence type="ECO:0000256" key="3">
    <source>
        <dbReference type="ARBA" id="ARBA00023163"/>
    </source>
</evidence>
<dbReference type="Proteomes" id="UP000806285">
    <property type="component" value="Unassembled WGS sequence"/>
</dbReference>
<dbReference type="PROSITE" id="PS50042">
    <property type="entry name" value="CNMP_BINDING_3"/>
    <property type="match status" value="1"/>
</dbReference>
<evidence type="ECO:0000256" key="4">
    <source>
        <dbReference type="SAM" id="MobiDB-lite"/>
    </source>
</evidence>
<dbReference type="SUPFAM" id="SSF46785">
    <property type="entry name" value="Winged helix' DNA-binding domain"/>
    <property type="match status" value="1"/>
</dbReference>
<dbReference type="InterPro" id="IPR018490">
    <property type="entry name" value="cNMP-bd_dom_sf"/>
</dbReference>
<dbReference type="Gene3D" id="2.60.120.10">
    <property type="entry name" value="Jelly Rolls"/>
    <property type="match status" value="1"/>
</dbReference>
<evidence type="ECO:0000256" key="1">
    <source>
        <dbReference type="ARBA" id="ARBA00023015"/>
    </source>
</evidence>
<evidence type="ECO:0000256" key="2">
    <source>
        <dbReference type="ARBA" id="ARBA00023125"/>
    </source>
</evidence>
<feature type="domain" description="HTH crp-type" evidence="6">
    <location>
        <begin position="153"/>
        <end position="229"/>
    </location>
</feature>
<evidence type="ECO:0000313" key="8">
    <source>
        <dbReference type="Proteomes" id="UP000806285"/>
    </source>
</evidence>
<proteinExistence type="predicted"/>
<reference evidence="7 8" key="1">
    <citation type="submission" date="2020-10" db="EMBL/GenBank/DDBJ databases">
        <title>Ramlibacter sp. HM2 16S ribosomal RNA gene Genome sequencing and assembly.</title>
        <authorList>
            <person name="Kang M."/>
        </authorList>
    </citation>
    <scope>NUCLEOTIDE SEQUENCE [LARGE SCALE GENOMIC DNA]</scope>
    <source>
        <strain evidence="7 8">HM2</strain>
    </source>
</reference>
<dbReference type="CDD" id="cd00038">
    <property type="entry name" value="CAP_ED"/>
    <property type="match status" value="1"/>
</dbReference>
<dbReference type="Pfam" id="PF00027">
    <property type="entry name" value="cNMP_binding"/>
    <property type="match status" value="1"/>
</dbReference>
<dbReference type="InterPro" id="IPR036388">
    <property type="entry name" value="WH-like_DNA-bd_sf"/>
</dbReference>
<protein>
    <submittedName>
        <fullName evidence="7">Crp/Fnr family transcriptional regulator</fullName>
    </submittedName>
</protein>
<name>A0ABR9S7P8_9BURK</name>
<evidence type="ECO:0000259" key="5">
    <source>
        <dbReference type="PROSITE" id="PS50042"/>
    </source>
</evidence>
<dbReference type="Pfam" id="PF13545">
    <property type="entry name" value="HTH_Crp_2"/>
    <property type="match status" value="1"/>
</dbReference>
<dbReference type="Gene3D" id="1.10.10.10">
    <property type="entry name" value="Winged helix-like DNA-binding domain superfamily/Winged helix DNA-binding domain"/>
    <property type="match status" value="1"/>
</dbReference>
<dbReference type="SMART" id="SM00100">
    <property type="entry name" value="cNMP"/>
    <property type="match status" value="1"/>
</dbReference>
<evidence type="ECO:0000259" key="6">
    <source>
        <dbReference type="PROSITE" id="PS51063"/>
    </source>
</evidence>
<feature type="region of interest" description="Disordered" evidence="4">
    <location>
        <begin position="244"/>
        <end position="267"/>
    </location>
</feature>
<dbReference type="PROSITE" id="PS51063">
    <property type="entry name" value="HTH_CRP_2"/>
    <property type="match status" value="1"/>
</dbReference>
<dbReference type="InterPro" id="IPR050397">
    <property type="entry name" value="Env_Response_Regulators"/>
</dbReference>
<dbReference type="InterPro" id="IPR000595">
    <property type="entry name" value="cNMP-bd_dom"/>
</dbReference>
<evidence type="ECO:0000313" key="7">
    <source>
        <dbReference type="EMBL" id="MBE7369561.1"/>
    </source>
</evidence>
<accession>A0ABR9S7P8</accession>
<dbReference type="InterPro" id="IPR012318">
    <property type="entry name" value="HTH_CRP"/>
</dbReference>
<gene>
    <name evidence="7" type="ORF">IM787_18505</name>
</gene>
<keyword evidence="2" id="KW-0238">DNA-binding</keyword>
<dbReference type="EMBL" id="JADDIV010000005">
    <property type="protein sequence ID" value="MBE7369561.1"/>
    <property type="molecule type" value="Genomic_DNA"/>
</dbReference>